<protein>
    <recommendedName>
        <fullName evidence="2">Myb/SANT-like domain-containing protein</fullName>
    </recommendedName>
</protein>
<evidence type="ECO:0000313" key="4">
    <source>
        <dbReference type="Proteomes" id="UP000593564"/>
    </source>
</evidence>
<name>A0A7J7GCK4_CAMSI</name>
<gene>
    <name evidence="3" type="ORF">HYC85_025207</name>
</gene>
<keyword evidence="4" id="KW-1185">Reference proteome</keyword>
<dbReference type="InterPro" id="IPR024752">
    <property type="entry name" value="Myb/SANT-like_dom"/>
</dbReference>
<sequence length="346" mass="39834">YYYTTVSGPPSVDRSLLRYTFPIRFLLNRPTSNVMALRLNGGDEVEIEPDPATWTALEEELYIQLMVKEVHEGNRSSTTFSRKGWKQIEQEFCEKTNKRYNNSQFRNKFNQLRTRFNDFSKLLKEPGFTWEPVLSTVTATDAVWESYIKGNKNVKRFRKKGCPMFNELGIIFGDPTSSYKDVFPLAQYPMVSEYKLDVEDESTNATPSAFPSDSSNGRDFPSQSTRRRRQRSSTPTSHLRGKREARTAVEGEALKEWTEATVPSGMSDRKWAETSKVITPTFHKLETSSQASPFSITNCVKCLEAIEGVDSSTYIKAIKMFKDLDWREMFMAMSPERRLVWLASLE</sequence>
<dbReference type="EMBL" id="JACBKZ010000012">
    <property type="protein sequence ID" value="KAF5937701.1"/>
    <property type="molecule type" value="Genomic_DNA"/>
</dbReference>
<feature type="compositionally biased region" description="Basic and acidic residues" evidence="1">
    <location>
        <begin position="242"/>
        <end position="258"/>
    </location>
</feature>
<feature type="compositionally biased region" description="Polar residues" evidence="1">
    <location>
        <begin position="203"/>
        <end position="217"/>
    </location>
</feature>
<dbReference type="Pfam" id="PF12776">
    <property type="entry name" value="Myb_DNA-bind_3"/>
    <property type="match status" value="1"/>
</dbReference>
<proteinExistence type="predicted"/>
<dbReference type="PANTHER" id="PTHR47584:SF14">
    <property type="entry name" value="L10-INTERACTING MYB DOMAIN-CONTAINING PROTEIN-LIKE"/>
    <property type="match status" value="1"/>
</dbReference>
<reference evidence="4" key="1">
    <citation type="journal article" date="2020" name="Nat. Commun.">
        <title>Genome assembly of wild tea tree DASZ reveals pedigree and selection history of tea varieties.</title>
        <authorList>
            <person name="Zhang W."/>
            <person name="Zhang Y."/>
            <person name="Qiu H."/>
            <person name="Guo Y."/>
            <person name="Wan H."/>
            <person name="Zhang X."/>
            <person name="Scossa F."/>
            <person name="Alseekh S."/>
            <person name="Zhang Q."/>
            <person name="Wang P."/>
            <person name="Xu L."/>
            <person name="Schmidt M.H."/>
            <person name="Jia X."/>
            <person name="Li D."/>
            <person name="Zhu A."/>
            <person name="Guo F."/>
            <person name="Chen W."/>
            <person name="Ni D."/>
            <person name="Usadel B."/>
            <person name="Fernie A.R."/>
            <person name="Wen W."/>
        </authorList>
    </citation>
    <scope>NUCLEOTIDE SEQUENCE [LARGE SCALE GENOMIC DNA]</scope>
    <source>
        <strain evidence="4">cv. G240</strain>
    </source>
</reference>
<feature type="non-terminal residue" evidence="3">
    <location>
        <position position="346"/>
    </location>
</feature>
<feature type="domain" description="Myb/SANT-like" evidence="2">
    <location>
        <begin position="53"/>
        <end position="147"/>
    </location>
</feature>
<evidence type="ECO:0000259" key="2">
    <source>
        <dbReference type="Pfam" id="PF12776"/>
    </source>
</evidence>
<dbReference type="AlphaFoldDB" id="A0A7J7GCK4"/>
<accession>A0A7J7GCK4</accession>
<reference evidence="3 4" key="2">
    <citation type="submission" date="2020-07" db="EMBL/GenBank/DDBJ databases">
        <title>Genome assembly of wild tea tree DASZ reveals pedigree and selection history of tea varieties.</title>
        <authorList>
            <person name="Zhang W."/>
        </authorList>
    </citation>
    <scope>NUCLEOTIDE SEQUENCE [LARGE SCALE GENOMIC DNA]</scope>
    <source>
        <strain evidence="4">cv. G240</strain>
        <tissue evidence="3">Leaf</tissue>
    </source>
</reference>
<dbReference type="Proteomes" id="UP000593564">
    <property type="component" value="Unassembled WGS sequence"/>
</dbReference>
<dbReference type="InterPro" id="IPR045026">
    <property type="entry name" value="LIMYB"/>
</dbReference>
<evidence type="ECO:0000313" key="3">
    <source>
        <dbReference type="EMBL" id="KAF5937701.1"/>
    </source>
</evidence>
<feature type="region of interest" description="Disordered" evidence="1">
    <location>
        <begin position="201"/>
        <end position="261"/>
    </location>
</feature>
<comment type="caution">
    <text evidence="3">The sequence shown here is derived from an EMBL/GenBank/DDBJ whole genome shotgun (WGS) entry which is preliminary data.</text>
</comment>
<dbReference type="PANTHER" id="PTHR47584">
    <property type="match status" value="1"/>
</dbReference>
<evidence type="ECO:0000256" key="1">
    <source>
        <dbReference type="SAM" id="MobiDB-lite"/>
    </source>
</evidence>
<organism evidence="3 4">
    <name type="scientific">Camellia sinensis</name>
    <name type="common">Tea plant</name>
    <name type="synonym">Thea sinensis</name>
    <dbReference type="NCBI Taxonomy" id="4442"/>
    <lineage>
        <taxon>Eukaryota</taxon>
        <taxon>Viridiplantae</taxon>
        <taxon>Streptophyta</taxon>
        <taxon>Embryophyta</taxon>
        <taxon>Tracheophyta</taxon>
        <taxon>Spermatophyta</taxon>
        <taxon>Magnoliopsida</taxon>
        <taxon>eudicotyledons</taxon>
        <taxon>Gunneridae</taxon>
        <taxon>Pentapetalae</taxon>
        <taxon>asterids</taxon>
        <taxon>Ericales</taxon>
        <taxon>Theaceae</taxon>
        <taxon>Camellia</taxon>
    </lineage>
</organism>